<dbReference type="EMBL" id="PGGS01001167">
    <property type="protein sequence ID" value="PNH00792.1"/>
    <property type="molecule type" value="Genomic_DNA"/>
</dbReference>
<comment type="similarity">
    <text evidence="1">Belongs to the universal ribosomal protein uL13 family.</text>
</comment>
<evidence type="ECO:0000256" key="2">
    <source>
        <dbReference type="ARBA" id="ARBA00022980"/>
    </source>
</evidence>
<dbReference type="Proteomes" id="UP000236333">
    <property type="component" value="Unassembled WGS sequence"/>
</dbReference>
<dbReference type="PANTHER" id="PTHR11545:SF2">
    <property type="entry name" value="LARGE RIBOSOMAL SUBUNIT PROTEIN UL13M"/>
    <property type="match status" value="1"/>
</dbReference>
<dbReference type="GO" id="GO:0017148">
    <property type="term" value="P:negative regulation of translation"/>
    <property type="evidence" value="ECO:0007669"/>
    <property type="project" value="TreeGrafter"/>
</dbReference>
<dbReference type="InterPro" id="IPR005822">
    <property type="entry name" value="Ribosomal_uL13"/>
</dbReference>
<dbReference type="PANTHER" id="PTHR11545">
    <property type="entry name" value="RIBOSOMAL PROTEIN L13"/>
    <property type="match status" value="1"/>
</dbReference>
<dbReference type="SUPFAM" id="SSF52161">
    <property type="entry name" value="Ribosomal protein L13"/>
    <property type="match status" value="1"/>
</dbReference>
<dbReference type="AlphaFoldDB" id="A0A2J7ZKK5"/>
<dbReference type="NCBIfam" id="TIGR01066">
    <property type="entry name" value="rplM_bact"/>
    <property type="match status" value="1"/>
</dbReference>
<name>A0A2J7ZKK5_9CHLO</name>
<evidence type="ECO:0000313" key="4">
    <source>
        <dbReference type="EMBL" id="PNH00792.1"/>
    </source>
</evidence>
<keyword evidence="2 4" id="KW-0689">Ribosomal protein</keyword>
<protein>
    <submittedName>
        <fullName evidence="4">50S ribosomal protein L13</fullName>
    </submittedName>
</protein>
<organism evidence="4 5">
    <name type="scientific">Tetrabaena socialis</name>
    <dbReference type="NCBI Taxonomy" id="47790"/>
    <lineage>
        <taxon>Eukaryota</taxon>
        <taxon>Viridiplantae</taxon>
        <taxon>Chlorophyta</taxon>
        <taxon>core chlorophytes</taxon>
        <taxon>Chlorophyceae</taxon>
        <taxon>CS clade</taxon>
        <taxon>Chlamydomonadales</taxon>
        <taxon>Tetrabaenaceae</taxon>
        <taxon>Tetrabaena</taxon>
    </lineage>
</organism>
<dbReference type="GO" id="GO:0005762">
    <property type="term" value="C:mitochondrial large ribosomal subunit"/>
    <property type="evidence" value="ECO:0007669"/>
    <property type="project" value="TreeGrafter"/>
</dbReference>
<dbReference type="GO" id="GO:0003735">
    <property type="term" value="F:structural constituent of ribosome"/>
    <property type="evidence" value="ECO:0007669"/>
    <property type="project" value="InterPro"/>
</dbReference>
<feature type="non-terminal residue" evidence="4">
    <location>
        <position position="1"/>
    </location>
</feature>
<comment type="caution">
    <text evidence="4">The sequence shown here is derived from an EMBL/GenBank/DDBJ whole genome shotgun (WGS) entry which is preliminary data.</text>
</comment>
<evidence type="ECO:0000256" key="3">
    <source>
        <dbReference type="ARBA" id="ARBA00023274"/>
    </source>
</evidence>
<dbReference type="CDD" id="cd00392">
    <property type="entry name" value="Ribosomal_L13"/>
    <property type="match status" value="1"/>
</dbReference>
<dbReference type="Gene3D" id="3.90.1180.10">
    <property type="entry name" value="Ribosomal protein L13"/>
    <property type="match status" value="1"/>
</dbReference>
<gene>
    <name evidence="4" type="ORF">TSOC_013379</name>
</gene>
<proteinExistence type="inferred from homology"/>
<dbReference type="InterPro" id="IPR036899">
    <property type="entry name" value="Ribosomal_uL13_sf"/>
</dbReference>
<dbReference type="InterPro" id="IPR005823">
    <property type="entry name" value="Ribosomal_uL13_bac-type"/>
</dbReference>
<evidence type="ECO:0000313" key="5">
    <source>
        <dbReference type="Proteomes" id="UP000236333"/>
    </source>
</evidence>
<accession>A0A2J7ZKK5</accession>
<keyword evidence="3" id="KW-0687">Ribonucleoprotein</keyword>
<dbReference type="GO" id="GO:0006412">
    <property type="term" value="P:translation"/>
    <property type="evidence" value="ECO:0007669"/>
    <property type="project" value="InterPro"/>
</dbReference>
<dbReference type="OrthoDB" id="274622at2759"/>
<dbReference type="GO" id="GO:0003729">
    <property type="term" value="F:mRNA binding"/>
    <property type="evidence" value="ECO:0007669"/>
    <property type="project" value="TreeGrafter"/>
</dbReference>
<sequence>GKDKPTYNPKKERGDVVVVLNAAHVHLTHDKWNTKLYRWHTGYPGGLRSRTAREQWEADPTELIRNAVNGMLPKNKSREARLEKLKIFPESEHPFEGFPLVPFLPKPRLLQDRGLGWALPQHLALVRWCPPSLLLTPRGPGLGAAAQGFEPANPERYRFRLRTSPGLQGGAGRPVVGIEDLLTEEERRALAAAGQQGV</sequence>
<dbReference type="Pfam" id="PF00572">
    <property type="entry name" value="Ribosomal_L13"/>
    <property type="match status" value="1"/>
</dbReference>
<evidence type="ECO:0000256" key="1">
    <source>
        <dbReference type="ARBA" id="ARBA00006227"/>
    </source>
</evidence>
<keyword evidence="5" id="KW-1185">Reference proteome</keyword>
<reference evidence="4 5" key="1">
    <citation type="journal article" date="2017" name="Mol. Biol. Evol.">
        <title>The 4-celled Tetrabaena socialis nuclear genome reveals the essential components for genetic control of cell number at the origin of multicellularity in the volvocine lineage.</title>
        <authorList>
            <person name="Featherston J."/>
            <person name="Arakaki Y."/>
            <person name="Hanschen E.R."/>
            <person name="Ferris P.J."/>
            <person name="Michod R.E."/>
            <person name="Olson B.J.S.C."/>
            <person name="Nozaki H."/>
            <person name="Durand P.M."/>
        </authorList>
    </citation>
    <scope>NUCLEOTIDE SEQUENCE [LARGE SCALE GENOMIC DNA]</scope>
    <source>
        <strain evidence="4 5">NIES-571</strain>
    </source>
</reference>